<proteinExistence type="predicted"/>
<dbReference type="AlphaFoldDB" id="A0AAN8BXV9"/>
<name>A0AAN8BXV9_CHAGU</name>
<evidence type="ECO:0000313" key="1">
    <source>
        <dbReference type="EMBL" id="KAK5891493.1"/>
    </source>
</evidence>
<organism evidence="1 2">
    <name type="scientific">Champsocephalus gunnari</name>
    <name type="common">Mackerel icefish</name>
    <dbReference type="NCBI Taxonomy" id="52237"/>
    <lineage>
        <taxon>Eukaryota</taxon>
        <taxon>Metazoa</taxon>
        <taxon>Chordata</taxon>
        <taxon>Craniata</taxon>
        <taxon>Vertebrata</taxon>
        <taxon>Euteleostomi</taxon>
        <taxon>Actinopterygii</taxon>
        <taxon>Neopterygii</taxon>
        <taxon>Teleostei</taxon>
        <taxon>Neoteleostei</taxon>
        <taxon>Acanthomorphata</taxon>
        <taxon>Eupercaria</taxon>
        <taxon>Perciformes</taxon>
        <taxon>Notothenioidei</taxon>
        <taxon>Channichthyidae</taxon>
        <taxon>Champsocephalus</taxon>
    </lineage>
</organism>
<dbReference type="Proteomes" id="UP001331515">
    <property type="component" value="Unassembled WGS sequence"/>
</dbReference>
<evidence type="ECO:0000313" key="2">
    <source>
        <dbReference type="Proteomes" id="UP001331515"/>
    </source>
</evidence>
<dbReference type="EMBL" id="JAURVH010001536">
    <property type="protein sequence ID" value="KAK5891493.1"/>
    <property type="molecule type" value="Genomic_DNA"/>
</dbReference>
<gene>
    <name evidence="1" type="ORF">CgunFtcFv8_018739</name>
</gene>
<keyword evidence="2" id="KW-1185">Reference proteome</keyword>
<accession>A0AAN8BXV9</accession>
<sequence length="88" mass="9763">MIRWHADRYENRKYAKRVLMFAIAQPLALSSRPFDVASNLHNAARGANGGERLLGGEESSGCRTHLSAAGSSERDLEKEKFGSWLISD</sequence>
<comment type="caution">
    <text evidence="1">The sequence shown here is derived from an EMBL/GenBank/DDBJ whole genome shotgun (WGS) entry which is preliminary data.</text>
</comment>
<reference evidence="1 2" key="1">
    <citation type="journal article" date="2023" name="Mol. Biol. Evol.">
        <title>Genomics of Secondarily Temperate Adaptation in the Only Non-Antarctic Icefish.</title>
        <authorList>
            <person name="Rivera-Colon A.G."/>
            <person name="Rayamajhi N."/>
            <person name="Minhas B.F."/>
            <person name="Madrigal G."/>
            <person name="Bilyk K.T."/>
            <person name="Yoon V."/>
            <person name="Hune M."/>
            <person name="Gregory S."/>
            <person name="Cheng C.H.C."/>
            <person name="Catchen J.M."/>
        </authorList>
    </citation>
    <scope>NUCLEOTIDE SEQUENCE [LARGE SCALE GENOMIC DNA]</scope>
    <source>
        <tissue evidence="1">White muscle</tissue>
    </source>
</reference>
<protein>
    <submittedName>
        <fullName evidence="1">Uncharacterized protein</fullName>
    </submittedName>
</protein>